<dbReference type="Proteomes" id="UP001472677">
    <property type="component" value="Unassembled WGS sequence"/>
</dbReference>
<evidence type="ECO:0000313" key="2">
    <source>
        <dbReference type="Proteomes" id="UP001472677"/>
    </source>
</evidence>
<dbReference type="EMBL" id="JBBPBM010000027">
    <property type="protein sequence ID" value="KAK8538893.1"/>
    <property type="molecule type" value="Genomic_DNA"/>
</dbReference>
<reference evidence="1 2" key="1">
    <citation type="journal article" date="2024" name="G3 (Bethesda)">
        <title>Genome assembly of Hibiscus sabdariffa L. provides insights into metabolisms of medicinal natural products.</title>
        <authorList>
            <person name="Kim T."/>
        </authorList>
    </citation>
    <scope>NUCLEOTIDE SEQUENCE [LARGE SCALE GENOMIC DNA]</scope>
    <source>
        <strain evidence="1">TK-2024</strain>
        <tissue evidence="1">Old leaves</tissue>
    </source>
</reference>
<name>A0ABR2DHM9_9ROSI</name>
<evidence type="ECO:0000313" key="1">
    <source>
        <dbReference type="EMBL" id="KAK8538893.1"/>
    </source>
</evidence>
<keyword evidence="2" id="KW-1185">Reference proteome</keyword>
<protein>
    <submittedName>
        <fullName evidence="1">Uncharacterized protein</fullName>
    </submittedName>
</protein>
<organism evidence="1 2">
    <name type="scientific">Hibiscus sabdariffa</name>
    <name type="common">roselle</name>
    <dbReference type="NCBI Taxonomy" id="183260"/>
    <lineage>
        <taxon>Eukaryota</taxon>
        <taxon>Viridiplantae</taxon>
        <taxon>Streptophyta</taxon>
        <taxon>Embryophyta</taxon>
        <taxon>Tracheophyta</taxon>
        <taxon>Spermatophyta</taxon>
        <taxon>Magnoliopsida</taxon>
        <taxon>eudicotyledons</taxon>
        <taxon>Gunneridae</taxon>
        <taxon>Pentapetalae</taxon>
        <taxon>rosids</taxon>
        <taxon>malvids</taxon>
        <taxon>Malvales</taxon>
        <taxon>Malvaceae</taxon>
        <taxon>Malvoideae</taxon>
        <taxon>Hibiscus</taxon>
    </lineage>
</organism>
<accession>A0ABR2DHM9</accession>
<proteinExistence type="predicted"/>
<gene>
    <name evidence="1" type="ORF">V6N12_034600</name>
</gene>
<comment type="caution">
    <text evidence="1">The sequence shown here is derived from an EMBL/GenBank/DDBJ whole genome shotgun (WGS) entry which is preliminary data.</text>
</comment>
<sequence>MSLDKDACKASKTKLRMLGEDDGGNKNPFDGTNQIERAQATFSSDNMINNITIVILNLDELKAVARGHSETNENCSKFGLENISDVNRVVEPNQPITFISRTIPPIFAEDVERETTTSTFRETQEDSTIVCEPRISFGD</sequence>